<dbReference type="AlphaFoldDB" id="A0A937X8D8"/>
<dbReference type="SUPFAM" id="SSF100950">
    <property type="entry name" value="NagB/RpiA/CoA transferase-like"/>
    <property type="match status" value="1"/>
</dbReference>
<dbReference type="Pfam" id="PF01812">
    <property type="entry name" value="5-FTHF_cyc-lig"/>
    <property type="match status" value="1"/>
</dbReference>
<protein>
    <recommendedName>
        <fullName evidence="3">5-formyltetrahydrofolate cyclo-ligase</fullName>
    </recommendedName>
</protein>
<dbReference type="Gene3D" id="3.40.50.10420">
    <property type="entry name" value="NagB/RpiA/CoA transferase-like"/>
    <property type="match status" value="1"/>
</dbReference>
<accession>A0A937X8D8</accession>
<dbReference type="InterPro" id="IPR002698">
    <property type="entry name" value="FTHF_cligase"/>
</dbReference>
<organism evidence="1 2">
    <name type="scientific">Eiseniibacteriota bacterium</name>
    <dbReference type="NCBI Taxonomy" id="2212470"/>
    <lineage>
        <taxon>Bacteria</taxon>
        <taxon>Candidatus Eiseniibacteriota</taxon>
    </lineage>
</organism>
<evidence type="ECO:0008006" key="3">
    <source>
        <dbReference type="Google" id="ProtNLM"/>
    </source>
</evidence>
<gene>
    <name evidence="1" type="ORF">FJY75_04350</name>
</gene>
<dbReference type="InterPro" id="IPR024185">
    <property type="entry name" value="FTHF_cligase-like_sf"/>
</dbReference>
<dbReference type="PANTHER" id="PTHR13017">
    <property type="entry name" value="5-FORMYLTETRAHYDROFOLATE CYCLO-LIGASE-RELATED"/>
    <property type="match status" value="1"/>
</dbReference>
<dbReference type="GO" id="GO:0005737">
    <property type="term" value="C:cytoplasm"/>
    <property type="evidence" value="ECO:0007669"/>
    <property type="project" value="TreeGrafter"/>
</dbReference>
<evidence type="ECO:0000313" key="1">
    <source>
        <dbReference type="EMBL" id="MBM3317065.1"/>
    </source>
</evidence>
<dbReference type="PANTHER" id="PTHR13017:SF0">
    <property type="entry name" value="METHENYLTETRAHYDROFOLATE SYNTHASE DOMAIN-CONTAINING PROTEIN"/>
    <property type="match status" value="1"/>
</dbReference>
<reference evidence="1" key="1">
    <citation type="submission" date="2019-03" db="EMBL/GenBank/DDBJ databases">
        <title>Lake Tanganyika Metagenome-Assembled Genomes (MAGs).</title>
        <authorList>
            <person name="Tran P."/>
        </authorList>
    </citation>
    <scope>NUCLEOTIDE SEQUENCE</scope>
    <source>
        <strain evidence="1">M_DeepCast_400m_m2_100</strain>
    </source>
</reference>
<comment type="caution">
    <text evidence="1">The sequence shown here is derived from an EMBL/GenBank/DDBJ whole genome shotgun (WGS) entry which is preliminary data.</text>
</comment>
<evidence type="ECO:0000313" key="2">
    <source>
        <dbReference type="Proteomes" id="UP000748308"/>
    </source>
</evidence>
<name>A0A937X8D8_UNCEI</name>
<dbReference type="Proteomes" id="UP000748308">
    <property type="component" value="Unassembled WGS sequence"/>
</dbReference>
<dbReference type="EMBL" id="VGIY01000071">
    <property type="protein sequence ID" value="MBM3317065.1"/>
    <property type="molecule type" value="Genomic_DNA"/>
</dbReference>
<sequence length="258" mass="27699">MPGSVLKAQIRQRIWERMTRDGVALFPGAYGRTPTFRGQAESAQRLRGLDVWRRAERVLVMGDPVLAEAREAAVEDGKILAVPDLSCADRGWIVELAPFMLDPEQAREAARTAGSGAAGPVCGTCCLRGKDVSPVDLMVIGAVGVDRRGNRVGKGTGGADLVYALGRARGFLRAETPVAVLVHPLQIFGEPTDREATDIPIDYIVTPQGVIPVEALVMRPKGLHPSMITTQRLEAFPALRVILEREGIPLPPAASGRV</sequence>
<proteinExistence type="predicted"/>
<dbReference type="InterPro" id="IPR037171">
    <property type="entry name" value="NagB/RpiA_transferase-like"/>
</dbReference>